<keyword evidence="7 8" id="KW-0378">Hydrolase</keyword>
<evidence type="ECO:0000256" key="10">
    <source>
        <dbReference type="RuleBase" id="RU003421"/>
    </source>
</evidence>
<evidence type="ECO:0000256" key="7">
    <source>
        <dbReference type="ARBA" id="ARBA00022801"/>
    </source>
</evidence>
<comment type="catalytic activity">
    <reaction evidence="1 8 10">
        <text>Release of N-terminal proline from a peptide.</text>
        <dbReference type="EC" id="3.4.11.5"/>
    </reaction>
</comment>
<dbReference type="PIRSF" id="PIRSF006431">
    <property type="entry name" value="Pept_S33"/>
    <property type="match status" value="1"/>
</dbReference>
<evidence type="ECO:0000259" key="11">
    <source>
        <dbReference type="Pfam" id="PF00561"/>
    </source>
</evidence>
<comment type="subcellular location">
    <subcellularLocation>
        <location evidence="2 8">Cytoplasm</location>
    </subcellularLocation>
</comment>
<organism evidence="12 13">
    <name type="scientific">Actinophytocola xanthii</name>
    <dbReference type="NCBI Taxonomy" id="1912961"/>
    <lineage>
        <taxon>Bacteria</taxon>
        <taxon>Bacillati</taxon>
        <taxon>Actinomycetota</taxon>
        <taxon>Actinomycetes</taxon>
        <taxon>Pseudonocardiales</taxon>
        <taxon>Pseudonocardiaceae</taxon>
    </lineage>
</organism>
<evidence type="ECO:0000256" key="9">
    <source>
        <dbReference type="PIRSR" id="PIRSR006431-1"/>
    </source>
</evidence>
<dbReference type="Proteomes" id="UP000185596">
    <property type="component" value="Unassembled WGS sequence"/>
</dbReference>
<dbReference type="GO" id="GO:0004177">
    <property type="term" value="F:aminopeptidase activity"/>
    <property type="evidence" value="ECO:0007669"/>
    <property type="project" value="UniProtKB-UniRule"/>
</dbReference>
<dbReference type="GO" id="GO:0005737">
    <property type="term" value="C:cytoplasm"/>
    <property type="evidence" value="ECO:0007669"/>
    <property type="project" value="UniProtKB-SubCell"/>
</dbReference>
<comment type="caution">
    <text evidence="12">The sequence shown here is derived from an EMBL/GenBank/DDBJ whole genome shotgun (WGS) entry which is preliminary data.</text>
</comment>
<dbReference type="AlphaFoldDB" id="A0A1Q8C3G1"/>
<feature type="active site" evidence="9">
    <location>
        <position position="268"/>
    </location>
</feature>
<keyword evidence="13" id="KW-1185">Reference proteome</keyword>
<evidence type="ECO:0000256" key="6">
    <source>
        <dbReference type="ARBA" id="ARBA00022670"/>
    </source>
</evidence>
<feature type="active site" description="Nucleophile" evidence="9">
    <location>
        <position position="115"/>
    </location>
</feature>
<gene>
    <name evidence="12" type="ORF">BU204_33765</name>
</gene>
<feature type="domain" description="AB hydrolase-1" evidence="11">
    <location>
        <begin position="35"/>
        <end position="298"/>
    </location>
</feature>
<dbReference type="PRINTS" id="PR00111">
    <property type="entry name" value="ABHYDROLASE"/>
</dbReference>
<comment type="similarity">
    <text evidence="3 8 10">Belongs to the peptidase S33 family.</text>
</comment>
<dbReference type="GO" id="GO:0006508">
    <property type="term" value="P:proteolysis"/>
    <property type="evidence" value="ECO:0007669"/>
    <property type="project" value="UniProtKB-KW"/>
</dbReference>
<sequence>MRFLYPPVEPHDQGMLDVGDGHRLYWEVSGNPNGKPVVFLHGGPGGGTTPMQRRLFDPEAYRIVLFDQRGCGRSTPSVVSSRAGLRANTTWDLVSDLELLRELLEIERWQLFGGSWGATLAMAYAQTHPDRVRDIILRGVFLLRRRELDWLYRGGAGHLFPEAWAEFTALVPDGEDPLASYHHQVNDPSAEVATRAAAAWSAWEGATVSLLPNPALVATYAEPAFAVAFARVALHYFVADGWLSENQLVRDAGKLADIPGRIVQGRYDVVSPPFTAWELHRAWPGSELRLLPQAGHAVADRGVLDALLEATDDFRDNG</sequence>
<dbReference type="InterPro" id="IPR005944">
    <property type="entry name" value="Pro_iminopeptidase"/>
</dbReference>
<keyword evidence="4 8" id="KW-0031">Aminopeptidase</keyword>
<dbReference type="EMBL" id="MSIE01000091">
    <property type="protein sequence ID" value="OLF08897.1"/>
    <property type="molecule type" value="Genomic_DNA"/>
</dbReference>
<dbReference type="InterPro" id="IPR000073">
    <property type="entry name" value="AB_hydrolase_1"/>
</dbReference>
<evidence type="ECO:0000256" key="4">
    <source>
        <dbReference type="ARBA" id="ARBA00022438"/>
    </source>
</evidence>
<dbReference type="EC" id="3.4.11.5" evidence="8 10"/>
<reference evidence="12 13" key="1">
    <citation type="submission" date="2016-12" db="EMBL/GenBank/DDBJ databases">
        <title>The draft genome sequence of Actinophytocola sp. 11-183.</title>
        <authorList>
            <person name="Wang W."/>
            <person name="Yuan L."/>
        </authorList>
    </citation>
    <scope>NUCLEOTIDE SEQUENCE [LARGE SCALE GENOMIC DNA]</scope>
    <source>
        <strain evidence="12 13">11-183</strain>
    </source>
</reference>
<dbReference type="Gene3D" id="3.40.50.1820">
    <property type="entry name" value="alpha/beta hydrolase"/>
    <property type="match status" value="1"/>
</dbReference>
<accession>A0A1Q8C3G1</accession>
<dbReference type="STRING" id="1912961.BU204_33765"/>
<feature type="active site" description="Proton donor" evidence="9">
    <location>
        <position position="296"/>
    </location>
</feature>
<keyword evidence="6 8" id="KW-0645">Protease</keyword>
<dbReference type="SUPFAM" id="SSF53474">
    <property type="entry name" value="alpha/beta-Hydrolases"/>
    <property type="match status" value="1"/>
</dbReference>
<evidence type="ECO:0000256" key="1">
    <source>
        <dbReference type="ARBA" id="ARBA00001585"/>
    </source>
</evidence>
<dbReference type="InterPro" id="IPR029058">
    <property type="entry name" value="AB_hydrolase_fold"/>
</dbReference>
<dbReference type="Pfam" id="PF00561">
    <property type="entry name" value="Abhydrolase_1"/>
    <property type="match status" value="1"/>
</dbReference>
<dbReference type="InterPro" id="IPR002410">
    <property type="entry name" value="Peptidase_S33"/>
</dbReference>
<dbReference type="OrthoDB" id="9796770at2"/>
<evidence type="ECO:0000313" key="13">
    <source>
        <dbReference type="Proteomes" id="UP000185596"/>
    </source>
</evidence>
<evidence type="ECO:0000256" key="8">
    <source>
        <dbReference type="PIRNR" id="PIRNR006431"/>
    </source>
</evidence>
<keyword evidence="5 8" id="KW-0963">Cytoplasm</keyword>
<dbReference type="PRINTS" id="PR00793">
    <property type="entry name" value="PROAMNOPTASE"/>
</dbReference>
<evidence type="ECO:0000313" key="12">
    <source>
        <dbReference type="EMBL" id="OLF08897.1"/>
    </source>
</evidence>
<evidence type="ECO:0000256" key="2">
    <source>
        <dbReference type="ARBA" id="ARBA00004496"/>
    </source>
</evidence>
<dbReference type="RefSeq" id="WP_075129869.1">
    <property type="nucleotide sequence ID" value="NZ_MSIE01000091.1"/>
</dbReference>
<dbReference type="NCBIfam" id="TIGR01249">
    <property type="entry name" value="pro_imino_pep_1"/>
    <property type="match status" value="1"/>
</dbReference>
<dbReference type="PANTHER" id="PTHR43722">
    <property type="entry name" value="PROLINE IMINOPEPTIDASE"/>
    <property type="match status" value="1"/>
</dbReference>
<evidence type="ECO:0000256" key="5">
    <source>
        <dbReference type="ARBA" id="ARBA00022490"/>
    </source>
</evidence>
<dbReference type="PANTHER" id="PTHR43722:SF1">
    <property type="entry name" value="PROLINE IMINOPEPTIDASE"/>
    <property type="match status" value="1"/>
</dbReference>
<protein>
    <recommendedName>
        <fullName evidence="8 10">Proline iminopeptidase</fullName>
        <shortName evidence="8">PIP</shortName>
        <ecNumber evidence="8 10">3.4.11.5</ecNumber>
    </recommendedName>
    <alternativeName>
        <fullName evidence="8">Prolyl aminopeptidase</fullName>
    </alternativeName>
</protein>
<name>A0A1Q8C3G1_9PSEU</name>
<evidence type="ECO:0000256" key="3">
    <source>
        <dbReference type="ARBA" id="ARBA00010088"/>
    </source>
</evidence>
<proteinExistence type="inferred from homology"/>